<evidence type="ECO:0000256" key="5">
    <source>
        <dbReference type="ARBA" id="ARBA00022989"/>
    </source>
</evidence>
<evidence type="ECO:0000259" key="8">
    <source>
        <dbReference type="PROSITE" id="PS50850"/>
    </source>
</evidence>
<dbReference type="InterPro" id="IPR036259">
    <property type="entry name" value="MFS_trans_sf"/>
</dbReference>
<dbReference type="Pfam" id="PF07690">
    <property type="entry name" value="MFS_1"/>
    <property type="match status" value="1"/>
</dbReference>
<evidence type="ECO:0000256" key="1">
    <source>
        <dbReference type="ARBA" id="ARBA00004651"/>
    </source>
</evidence>
<dbReference type="SUPFAM" id="SSF103473">
    <property type="entry name" value="MFS general substrate transporter"/>
    <property type="match status" value="1"/>
</dbReference>
<feature type="transmembrane region" description="Helical" evidence="7">
    <location>
        <begin position="348"/>
        <end position="366"/>
    </location>
</feature>
<feature type="transmembrane region" description="Helical" evidence="7">
    <location>
        <begin position="172"/>
        <end position="190"/>
    </location>
</feature>
<evidence type="ECO:0000256" key="4">
    <source>
        <dbReference type="ARBA" id="ARBA00022692"/>
    </source>
</evidence>
<feature type="transmembrane region" description="Helical" evidence="7">
    <location>
        <begin position="289"/>
        <end position="306"/>
    </location>
</feature>
<evidence type="ECO:0000313" key="10">
    <source>
        <dbReference type="Proteomes" id="UP000263753"/>
    </source>
</evidence>
<dbReference type="Proteomes" id="UP000263753">
    <property type="component" value="Chromosome"/>
</dbReference>
<keyword evidence="4 7" id="KW-0812">Transmembrane</keyword>
<accession>A0A3B7M6D4</accession>
<feature type="transmembrane region" description="Helical" evidence="7">
    <location>
        <begin position="312"/>
        <end position="336"/>
    </location>
</feature>
<evidence type="ECO:0000313" key="9">
    <source>
        <dbReference type="EMBL" id="AXY57989.1"/>
    </source>
</evidence>
<dbReference type="AlphaFoldDB" id="A0A3B7M6D4"/>
<evidence type="ECO:0000256" key="6">
    <source>
        <dbReference type="ARBA" id="ARBA00023136"/>
    </source>
</evidence>
<dbReference type="KEGG" id="achi:CDG60_16325"/>
<dbReference type="GO" id="GO:0005886">
    <property type="term" value="C:plasma membrane"/>
    <property type="evidence" value="ECO:0007669"/>
    <property type="project" value="UniProtKB-SubCell"/>
</dbReference>
<feature type="transmembrane region" description="Helical" evidence="7">
    <location>
        <begin position="86"/>
        <end position="105"/>
    </location>
</feature>
<dbReference type="PANTHER" id="PTHR42718:SF46">
    <property type="entry name" value="BLR6921 PROTEIN"/>
    <property type="match status" value="1"/>
</dbReference>
<dbReference type="Gene3D" id="1.20.1720.10">
    <property type="entry name" value="Multidrug resistance protein D"/>
    <property type="match status" value="1"/>
</dbReference>
<feature type="transmembrane region" description="Helical" evidence="7">
    <location>
        <begin position="259"/>
        <end position="277"/>
    </location>
</feature>
<dbReference type="InterPro" id="IPR011701">
    <property type="entry name" value="MFS"/>
</dbReference>
<organism evidence="9 10">
    <name type="scientific">Acinetobacter chinensis</name>
    <dbReference type="NCBI Taxonomy" id="2004650"/>
    <lineage>
        <taxon>Bacteria</taxon>
        <taxon>Pseudomonadati</taxon>
        <taxon>Pseudomonadota</taxon>
        <taxon>Gammaproteobacteria</taxon>
        <taxon>Moraxellales</taxon>
        <taxon>Moraxellaceae</taxon>
        <taxon>Acinetobacter</taxon>
    </lineage>
</organism>
<name>A0A3B7M6D4_9GAMM</name>
<dbReference type="PANTHER" id="PTHR42718">
    <property type="entry name" value="MAJOR FACILITATOR SUPERFAMILY MULTIDRUG TRANSPORTER MFSC"/>
    <property type="match status" value="1"/>
</dbReference>
<dbReference type="EMBL" id="CP032134">
    <property type="protein sequence ID" value="AXY57989.1"/>
    <property type="molecule type" value="Genomic_DNA"/>
</dbReference>
<feature type="transmembrane region" description="Helical" evidence="7">
    <location>
        <begin position="378"/>
        <end position="400"/>
    </location>
</feature>
<dbReference type="InterPro" id="IPR020846">
    <property type="entry name" value="MFS_dom"/>
</dbReference>
<feature type="transmembrane region" description="Helical" evidence="7">
    <location>
        <begin position="111"/>
        <end position="132"/>
    </location>
</feature>
<feature type="transmembrane region" description="Helical" evidence="7">
    <location>
        <begin position="54"/>
        <end position="74"/>
    </location>
</feature>
<dbReference type="InterPro" id="IPR005829">
    <property type="entry name" value="Sugar_transporter_CS"/>
</dbReference>
<comment type="subcellular location">
    <subcellularLocation>
        <location evidence="1">Cell membrane</location>
        <topology evidence="1">Multi-pass membrane protein</topology>
    </subcellularLocation>
</comment>
<keyword evidence="3" id="KW-1003">Cell membrane</keyword>
<keyword evidence="2" id="KW-0813">Transport</keyword>
<evidence type="ECO:0000256" key="7">
    <source>
        <dbReference type="SAM" id="Phobius"/>
    </source>
</evidence>
<feature type="domain" description="Major facilitator superfamily (MFS) profile" evidence="8">
    <location>
        <begin position="16"/>
        <end position="399"/>
    </location>
</feature>
<evidence type="ECO:0000256" key="2">
    <source>
        <dbReference type="ARBA" id="ARBA00022448"/>
    </source>
</evidence>
<dbReference type="PROSITE" id="PS50850">
    <property type="entry name" value="MFS"/>
    <property type="match status" value="1"/>
</dbReference>
<dbReference type="GO" id="GO:0022857">
    <property type="term" value="F:transmembrane transporter activity"/>
    <property type="evidence" value="ECO:0007669"/>
    <property type="project" value="InterPro"/>
</dbReference>
<gene>
    <name evidence="9" type="ORF">CDG60_16325</name>
</gene>
<feature type="transmembrane region" description="Helical" evidence="7">
    <location>
        <begin position="12"/>
        <end position="34"/>
    </location>
</feature>
<proteinExistence type="predicted"/>
<keyword evidence="5 7" id="KW-1133">Transmembrane helix</keyword>
<evidence type="ECO:0000256" key="3">
    <source>
        <dbReference type="ARBA" id="ARBA00022475"/>
    </source>
</evidence>
<protein>
    <submittedName>
        <fullName evidence="9">MdfA family multidrug efflux MFS transporter</fullName>
    </submittedName>
</protein>
<keyword evidence="6 7" id="KW-0472">Membrane</keyword>
<dbReference type="PROSITE" id="PS00216">
    <property type="entry name" value="SUGAR_TRANSPORT_1"/>
    <property type="match status" value="1"/>
</dbReference>
<feature type="transmembrane region" description="Helical" evidence="7">
    <location>
        <begin position="144"/>
        <end position="166"/>
    </location>
</feature>
<dbReference type="RefSeq" id="WP_087512880.1">
    <property type="nucleotide sequence ID" value="NZ_CP032134.1"/>
</dbReference>
<feature type="transmembrane region" description="Helical" evidence="7">
    <location>
        <begin position="222"/>
        <end position="247"/>
    </location>
</feature>
<reference evidence="10" key="1">
    <citation type="submission" date="2018-09" db="EMBL/GenBank/DDBJ databases">
        <title>The complete genome of Acinetobacter sp. strain WCHAc010005.</title>
        <authorList>
            <person name="Hu Y."/>
            <person name="Long H."/>
            <person name="Feng Y."/>
            <person name="Zong Z."/>
        </authorList>
    </citation>
    <scope>NUCLEOTIDE SEQUENCE [LARGE SCALE GENOMIC DNA]</scope>
    <source>
        <strain evidence="10">WCHAc010005</strain>
    </source>
</reference>
<sequence length="413" mass="45404">MKNSIEIEQTTRLSRATFMFPLALVLFEFSVYIGNDLVQPAMLAITREFGVSSSWAPSSMSFYLLGGACVAALLGPLSDRIGRKKVLLAGVAFFVVTCLLILLTHNIESFLALRFLQGFGLSVIAAVGYAAIQETFEERDAIKVMALMANISLLAPLIGPVAGAFLIDHVSWHWGFIGIAFLAFLSWFGLKAKMPVQQQSIPKQPLSYIWDDYKKVLKNKTFLAMTLGLPMVAMPLMLWIALSPVMLVEELGLSSMQYGLAQFPVLGGLIIGNIVLIRVIDRLALGKTVLVGLPLMLLGTATVLAGVIWQEYFLFCVIAGMTLVSFGEGISFSVLYRFALMSSEVSKGTVAATVSVILMLMFFAVIELVRVMYEHFHLWAYAVSCVALIALWFTAPRAVLKNIMQQRKAQGEF</sequence>